<dbReference type="SUPFAM" id="SSF52096">
    <property type="entry name" value="ClpP/crotonase"/>
    <property type="match status" value="1"/>
</dbReference>
<dbReference type="PANTHER" id="PTHR11941">
    <property type="entry name" value="ENOYL-COA HYDRATASE-RELATED"/>
    <property type="match status" value="1"/>
</dbReference>
<keyword evidence="2" id="KW-0456">Lyase</keyword>
<dbReference type="Gene3D" id="1.10.12.10">
    <property type="entry name" value="Lyase 2-enoyl-coa Hydratase, Chain A, domain 2"/>
    <property type="match status" value="1"/>
</dbReference>
<accession>A0ABT8EF24</accession>
<dbReference type="CDD" id="cd06558">
    <property type="entry name" value="crotonase-like"/>
    <property type="match status" value="1"/>
</dbReference>
<dbReference type="Gene3D" id="3.90.226.10">
    <property type="entry name" value="2-enoyl-CoA Hydratase, Chain A, domain 1"/>
    <property type="match status" value="1"/>
</dbReference>
<evidence type="ECO:0000256" key="2">
    <source>
        <dbReference type="ARBA" id="ARBA00023239"/>
    </source>
</evidence>
<dbReference type="PANTHER" id="PTHR11941:SF54">
    <property type="entry name" value="ENOYL-COA HYDRATASE, MITOCHONDRIAL"/>
    <property type="match status" value="1"/>
</dbReference>
<dbReference type="Proteomes" id="UP001168613">
    <property type="component" value="Unassembled WGS sequence"/>
</dbReference>
<proteinExistence type="inferred from homology"/>
<comment type="caution">
    <text evidence="4">The sequence shown here is derived from an EMBL/GenBank/DDBJ whole genome shotgun (WGS) entry which is preliminary data.</text>
</comment>
<evidence type="ECO:0000313" key="5">
    <source>
        <dbReference type="Proteomes" id="UP001168613"/>
    </source>
</evidence>
<dbReference type="InterPro" id="IPR014748">
    <property type="entry name" value="Enoyl-CoA_hydra_C"/>
</dbReference>
<dbReference type="InterPro" id="IPR001753">
    <property type="entry name" value="Enoyl-CoA_hydra/iso"/>
</dbReference>
<protein>
    <submittedName>
        <fullName evidence="4">Enoyl-CoA hydratase-related protein</fullName>
    </submittedName>
</protein>
<dbReference type="InterPro" id="IPR018376">
    <property type="entry name" value="Enoyl-CoA_hyd/isom_CS"/>
</dbReference>
<organism evidence="4 5">
    <name type="scientific">Alcaligenes endophyticus</name>
    <dbReference type="NCBI Taxonomy" id="1929088"/>
    <lineage>
        <taxon>Bacteria</taxon>
        <taxon>Pseudomonadati</taxon>
        <taxon>Pseudomonadota</taxon>
        <taxon>Betaproteobacteria</taxon>
        <taxon>Burkholderiales</taxon>
        <taxon>Alcaligenaceae</taxon>
        <taxon>Alcaligenes</taxon>
    </lineage>
</organism>
<comment type="similarity">
    <text evidence="1 3">Belongs to the enoyl-CoA hydratase/isomerase family.</text>
</comment>
<evidence type="ECO:0000313" key="4">
    <source>
        <dbReference type="EMBL" id="MDN4119879.1"/>
    </source>
</evidence>
<dbReference type="PROSITE" id="PS00166">
    <property type="entry name" value="ENOYL_COA_HYDRATASE"/>
    <property type="match status" value="1"/>
</dbReference>
<reference evidence="4" key="1">
    <citation type="submission" date="2021-11" db="EMBL/GenBank/DDBJ databases">
        <title>Draft genome sequence of Alcaligenes endophyticus type strain CCUG 75668T.</title>
        <authorList>
            <person name="Salva-Serra F."/>
            <person name="Duran R.E."/>
            <person name="Seeger M."/>
            <person name="Moore E.R.B."/>
            <person name="Jaen-Luchoro D."/>
        </authorList>
    </citation>
    <scope>NUCLEOTIDE SEQUENCE</scope>
    <source>
        <strain evidence="4">CCUG 75668</strain>
    </source>
</reference>
<dbReference type="RefSeq" id="WP_266122783.1">
    <property type="nucleotide sequence ID" value="NZ_JAJHNU010000001.1"/>
</dbReference>
<dbReference type="Pfam" id="PF00378">
    <property type="entry name" value="ECH_1"/>
    <property type="match status" value="1"/>
</dbReference>
<dbReference type="InterPro" id="IPR029045">
    <property type="entry name" value="ClpP/crotonase-like_dom_sf"/>
</dbReference>
<name>A0ABT8EF24_9BURK</name>
<keyword evidence="5" id="KW-1185">Reference proteome</keyword>
<dbReference type="EMBL" id="JAJHNU010000001">
    <property type="protein sequence ID" value="MDN4119879.1"/>
    <property type="molecule type" value="Genomic_DNA"/>
</dbReference>
<evidence type="ECO:0000256" key="3">
    <source>
        <dbReference type="RuleBase" id="RU003707"/>
    </source>
</evidence>
<evidence type="ECO:0000256" key="1">
    <source>
        <dbReference type="ARBA" id="ARBA00005254"/>
    </source>
</evidence>
<gene>
    <name evidence="4" type="ORF">LMS43_01120</name>
</gene>
<sequence>MNIETIGTLTWQVKNSVGVIHLNRPERLNAIGSTMKADLAEVFFNRARNNRNVKVVVITGTGDRAFCAGADLKERVGEKTTSHQFFFSQKSTHELMQKIENFEKPVIAAINGVALGGGLEIALCCDIRIAAEHAKFGLPEAKINMVPAAGGTQRLPRVIGASRAKQMLFLAEMISAEEALKLGLISKISKKENLMKVSMEMATKIASMPSMAISLGKKCVNTGLQVDLNSGLDYERYAASILMVTEDRKEGINAFVEKREPNFIGK</sequence>